<feature type="compositionally biased region" description="Gly residues" evidence="1">
    <location>
        <begin position="114"/>
        <end position="129"/>
    </location>
</feature>
<protein>
    <submittedName>
        <fullName evidence="2">Uncharacterized protein</fullName>
    </submittedName>
</protein>
<feature type="compositionally biased region" description="Polar residues" evidence="1">
    <location>
        <begin position="238"/>
        <end position="259"/>
    </location>
</feature>
<sequence>MSWRDRGGRNMAPPAEHSTYDDSGDAYGQPNKRVTRPQQQNYGDRGQRFDVAPLSTRQRHGYQDEASYGYQASVDQRSYRAPYATNNYRSGYDHQRQQPETAQRGAVTERGTRWSGGHGLYQSGTGGGPTSRPPSSGSGYGGRGGRSRSRRSSGSGGGGGSGAASGSGSGGGGSCHGGNGRAGSAGSGINGGGGGYIRYLSNPGRQPSAAVVQNAGPACAASGFPSNARVRAPYMATVGSSDQPEQPATDTDVPSNPNFITPAFPQAPRTRTDSCNSWALMIEAGCQTLEAVVGPFLEGVLIELFGESWERELYNLGLSLPPFTAATCVDLVSRCKQLHERLPITIHKRVEAVGKATAALTSNAASLEPEDVTAAQTAMKGMLQDCIKAVKIPSLLGAGSRQFRAFTSELIPHAESNLLYYEMLLVDCSEAAAARQQVRAAAAQGSEGSVAAVSEVPGVSP</sequence>
<keyword evidence="3" id="KW-1185">Reference proteome</keyword>
<comment type="caution">
    <text evidence="2">The sequence shown here is derived from an EMBL/GenBank/DDBJ whole genome shotgun (WGS) entry which is preliminary data.</text>
</comment>
<dbReference type="AlphaFoldDB" id="A0A8J4BCW3"/>
<accession>A0A8J4BCW3</accession>
<evidence type="ECO:0000256" key="1">
    <source>
        <dbReference type="SAM" id="MobiDB-lite"/>
    </source>
</evidence>
<evidence type="ECO:0000313" key="3">
    <source>
        <dbReference type="Proteomes" id="UP000747399"/>
    </source>
</evidence>
<dbReference type="EMBL" id="BNCO01000032">
    <property type="protein sequence ID" value="GIL58750.1"/>
    <property type="molecule type" value="Genomic_DNA"/>
</dbReference>
<organism evidence="2 3">
    <name type="scientific">Volvox africanus</name>
    <dbReference type="NCBI Taxonomy" id="51714"/>
    <lineage>
        <taxon>Eukaryota</taxon>
        <taxon>Viridiplantae</taxon>
        <taxon>Chlorophyta</taxon>
        <taxon>core chlorophytes</taxon>
        <taxon>Chlorophyceae</taxon>
        <taxon>CS clade</taxon>
        <taxon>Chlamydomonadales</taxon>
        <taxon>Volvocaceae</taxon>
        <taxon>Volvox</taxon>
    </lineage>
</organism>
<feature type="region of interest" description="Disordered" evidence="1">
    <location>
        <begin position="1"/>
        <end position="175"/>
    </location>
</feature>
<evidence type="ECO:0000313" key="2">
    <source>
        <dbReference type="EMBL" id="GIL58750.1"/>
    </source>
</evidence>
<reference evidence="2" key="1">
    <citation type="journal article" date="2021" name="Proc. Natl. Acad. Sci. U.S.A.">
        <title>Three genomes in the algal genus Volvox reveal the fate of a haploid sex-determining region after a transition to homothallism.</title>
        <authorList>
            <person name="Yamamoto K."/>
            <person name="Hamaji T."/>
            <person name="Kawai-Toyooka H."/>
            <person name="Matsuzaki R."/>
            <person name="Takahashi F."/>
            <person name="Nishimura Y."/>
            <person name="Kawachi M."/>
            <person name="Noguchi H."/>
            <person name="Minakuchi Y."/>
            <person name="Umen J.G."/>
            <person name="Toyoda A."/>
            <person name="Nozaki H."/>
        </authorList>
    </citation>
    <scope>NUCLEOTIDE SEQUENCE</scope>
    <source>
        <strain evidence="2">NIES-3780</strain>
    </source>
</reference>
<feature type="region of interest" description="Disordered" evidence="1">
    <location>
        <begin position="238"/>
        <end position="269"/>
    </location>
</feature>
<gene>
    <name evidence="2" type="ORF">Vafri_13750</name>
</gene>
<feature type="compositionally biased region" description="Gly residues" evidence="1">
    <location>
        <begin position="154"/>
        <end position="175"/>
    </location>
</feature>
<name>A0A8J4BCW3_9CHLO</name>
<proteinExistence type="predicted"/>
<dbReference type="Proteomes" id="UP000747399">
    <property type="component" value="Unassembled WGS sequence"/>
</dbReference>